<feature type="region of interest" description="Disordered" evidence="2">
    <location>
        <begin position="437"/>
        <end position="477"/>
    </location>
</feature>
<accession>A0ABP0L986</accession>
<feature type="compositionally biased region" description="Basic and acidic residues" evidence="2">
    <location>
        <begin position="368"/>
        <end position="380"/>
    </location>
</feature>
<feature type="compositionally biased region" description="Basic and acidic residues" evidence="2">
    <location>
        <begin position="587"/>
        <end position="602"/>
    </location>
</feature>
<feature type="compositionally biased region" description="Low complexity" evidence="2">
    <location>
        <begin position="139"/>
        <end position="149"/>
    </location>
</feature>
<name>A0ABP0L986_9DINO</name>
<feature type="region of interest" description="Disordered" evidence="2">
    <location>
        <begin position="552"/>
        <end position="605"/>
    </location>
</feature>
<keyword evidence="4" id="KW-1185">Reference proteome</keyword>
<sequence>AFQAHAPRSISQQQQQHLREDSGDAKVSDEASAEALSESESESRPLEEDHGGELAPPFRLSEEDLEGMDAVEMMDFLVMEAGSLSKLLRIVKGEYDAFCQAQDVVMPDAVPETVRAKSELIAKQVDQGHEEDEQLARHSSSSSSNNNNNKSQTEEDQTRPNHPTQRKALPMERHLRTTLKDYHLKQGREALTHYQVNIDWDQVRACSSSLRGVLQVIPIYTKAFDKLAKVLARSRPQFSSLLLRVWRGYLQLLLLVVRKTQLEINFDVDFQKLVDDTHNLTAEFDLHRKSLQQAASQIGELELRREALAKTLDAKESALINLVDEERQLLAEAGEVEQDIVVAEDAVASEAQKGAAIDDVAASGTGRIAEDGEHEDHDGSQGDSDDADRESESANSMAAQKGFKSPALFASPSTAPQKQVTSDGIFMTDMLLSGTRGLGSHAEGGSGDDNDSASSDSDFGGGIGSFGAQEEETEEAEIADELAKLNNEIQSVEEAARAQREARERTRALERRQKMIKVADVALLKELFTDIKALKTDLERQHAASNVLVKTKRTSRVAAWENSENATPSSSPKKGAKSVGSTTRKKQPPELFRRGAPKRKDGAVGSQAVAIDLSKSGLPPKMLAVMQTASSGKLEFPAGRKSWSLGNVGRVINRVHAVMLNERRKPSAKSKRFADYLYSVFEDEYGDAVERELVSFLMGVSRFKNNQVGPSLFWGLCEKDQRFEEEFYQILSVLTKGVTLVESSHDHLWYMPFGDHLDRAFELIMPLLGKDYDLWPGARASLKTLSWEVASSSSDDRMIGVHDVMMFVVQGMF</sequence>
<evidence type="ECO:0008006" key="5">
    <source>
        <dbReference type="Google" id="ProtNLM"/>
    </source>
</evidence>
<feature type="coiled-coil region" evidence="1">
    <location>
        <begin position="291"/>
        <end position="318"/>
    </location>
</feature>
<feature type="non-terminal residue" evidence="3">
    <location>
        <position position="1"/>
    </location>
</feature>
<keyword evidence="1" id="KW-0175">Coiled coil</keyword>
<evidence type="ECO:0000256" key="2">
    <source>
        <dbReference type="SAM" id="MobiDB-lite"/>
    </source>
</evidence>
<feature type="region of interest" description="Disordered" evidence="2">
    <location>
        <begin position="368"/>
        <end position="422"/>
    </location>
</feature>
<dbReference type="EMBL" id="CAXAMM010015188">
    <property type="protein sequence ID" value="CAK9035716.1"/>
    <property type="molecule type" value="Genomic_DNA"/>
</dbReference>
<evidence type="ECO:0000313" key="4">
    <source>
        <dbReference type="Proteomes" id="UP001642464"/>
    </source>
</evidence>
<gene>
    <name evidence="3" type="ORF">SCF082_LOCUS21417</name>
</gene>
<evidence type="ECO:0000256" key="1">
    <source>
        <dbReference type="SAM" id="Coils"/>
    </source>
</evidence>
<feature type="compositionally biased region" description="Basic and acidic residues" evidence="2">
    <location>
        <begin position="41"/>
        <end position="52"/>
    </location>
</feature>
<proteinExistence type="predicted"/>
<feature type="compositionally biased region" description="Polar residues" evidence="2">
    <location>
        <begin position="562"/>
        <end position="572"/>
    </location>
</feature>
<organism evidence="3 4">
    <name type="scientific">Durusdinium trenchii</name>
    <dbReference type="NCBI Taxonomy" id="1381693"/>
    <lineage>
        <taxon>Eukaryota</taxon>
        <taxon>Sar</taxon>
        <taxon>Alveolata</taxon>
        <taxon>Dinophyceae</taxon>
        <taxon>Suessiales</taxon>
        <taxon>Symbiodiniaceae</taxon>
        <taxon>Durusdinium</taxon>
    </lineage>
</organism>
<comment type="caution">
    <text evidence="3">The sequence shown here is derived from an EMBL/GenBank/DDBJ whole genome shotgun (WGS) entry which is preliminary data.</text>
</comment>
<protein>
    <recommendedName>
        <fullName evidence="5">Translin-associated factor X-interacting protein 1 N-terminal domain-containing protein</fullName>
    </recommendedName>
</protein>
<feature type="region of interest" description="Disordered" evidence="2">
    <location>
        <begin position="1"/>
        <end position="60"/>
    </location>
</feature>
<reference evidence="3 4" key="1">
    <citation type="submission" date="2024-02" db="EMBL/GenBank/DDBJ databases">
        <authorList>
            <person name="Chen Y."/>
            <person name="Shah S."/>
            <person name="Dougan E. K."/>
            <person name="Thang M."/>
            <person name="Chan C."/>
        </authorList>
    </citation>
    <scope>NUCLEOTIDE SEQUENCE [LARGE SCALE GENOMIC DNA]</scope>
</reference>
<feature type="region of interest" description="Disordered" evidence="2">
    <location>
        <begin position="126"/>
        <end position="171"/>
    </location>
</feature>
<evidence type="ECO:0000313" key="3">
    <source>
        <dbReference type="EMBL" id="CAK9035716.1"/>
    </source>
</evidence>
<feature type="compositionally biased region" description="Polar residues" evidence="2">
    <location>
        <begin position="411"/>
        <end position="422"/>
    </location>
</feature>
<feature type="compositionally biased region" description="Basic and acidic residues" evidence="2">
    <location>
        <begin position="17"/>
        <end position="29"/>
    </location>
</feature>
<dbReference type="Proteomes" id="UP001642464">
    <property type="component" value="Unassembled WGS sequence"/>
</dbReference>